<reference evidence="26 27" key="1">
    <citation type="submission" date="2013-10" db="EMBL/GenBank/DDBJ databases">
        <title>Salinisphaera orenii MK-B5 Genome Sequencing.</title>
        <authorList>
            <person name="Lai Q."/>
            <person name="Li C."/>
            <person name="Shao Z."/>
        </authorList>
    </citation>
    <scope>NUCLEOTIDE SEQUENCE [LARGE SCALE GENOMIC DNA]</scope>
    <source>
        <strain evidence="26 27">MK-B5</strain>
    </source>
</reference>
<dbReference type="Proteomes" id="UP000283993">
    <property type="component" value="Unassembled WGS sequence"/>
</dbReference>
<keyword evidence="14" id="KW-0560">Oxidoreductase</keyword>
<evidence type="ECO:0000256" key="23">
    <source>
        <dbReference type="RuleBase" id="RU000356"/>
    </source>
</evidence>
<dbReference type="Pfam" id="PF00970">
    <property type="entry name" value="FAD_binding_6"/>
    <property type="match status" value="1"/>
</dbReference>
<dbReference type="CDD" id="cd06184">
    <property type="entry name" value="flavohem_like_fad_nad_binding"/>
    <property type="match status" value="1"/>
</dbReference>
<sequence>MVTDQQRKIVKETVPVLQTHGETLARHFYERMFRVNPEVQAYFNPAHQRSGSQQRALAGAILAYAQHIDDPATLSEAVELIAQKHVSLGIKPEHYPIVGDNLLASIGEVLGEAATDEIIDAWAAAYAKLAEIFIEREKRICQDQKKVYGWQGFKPFVVDRREHTSDNITSFYLKAADATPLVAHEPGQYISIRATFADGQAVMRNYSLSNPPGSEYYRISVKREPAAADDAPDGVLSNYLHNHIKAGDRVELSPPCGEFTLEIPADTAKPLVFIAGGVGVTPLISMLHQALKSSNSSRRIVFIQAALNGAVQAFSGELEALRTDYSNLHVHVCYSAPDDADRDANRHDSEGLIDEAMLDQLIGDQEAAYYFCGPTPMLSHVHALLRKRDVPEDDVHYEFFGPGSVLAA</sequence>
<comment type="cofactor">
    <cofactor evidence="2">
        <name>FAD</name>
        <dbReference type="ChEBI" id="CHEBI:57692"/>
    </cofactor>
</comment>
<evidence type="ECO:0000259" key="25">
    <source>
        <dbReference type="PROSITE" id="PS51384"/>
    </source>
</evidence>
<evidence type="ECO:0000256" key="10">
    <source>
        <dbReference type="ARBA" id="ARBA00022630"/>
    </source>
</evidence>
<evidence type="ECO:0000256" key="4">
    <source>
        <dbReference type="ARBA" id="ARBA00008414"/>
    </source>
</evidence>
<evidence type="ECO:0000313" key="27">
    <source>
        <dbReference type="Proteomes" id="UP000283993"/>
    </source>
</evidence>
<dbReference type="InterPro" id="IPR017927">
    <property type="entry name" value="FAD-bd_FR_type"/>
</dbReference>
<dbReference type="GO" id="GO:0009636">
    <property type="term" value="P:response to toxic substance"/>
    <property type="evidence" value="ECO:0007669"/>
    <property type="project" value="UniProtKB-KW"/>
</dbReference>
<dbReference type="InterPro" id="IPR001709">
    <property type="entry name" value="Flavoprot_Pyr_Nucl_cyt_Rdtase"/>
</dbReference>
<dbReference type="Pfam" id="PF00042">
    <property type="entry name" value="Globin"/>
    <property type="match status" value="1"/>
</dbReference>
<evidence type="ECO:0000256" key="6">
    <source>
        <dbReference type="ARBA" id="ARBA00014637"/>
    </source>
</evidence>
<dbReference type="InterPro" id="IPR017938">
    <property type="entry name" value="Riboflavin_synthase-like_b-brl"/>
</dbReference>
<protein>
    <recommendedName>
        <fullName evidence="6">Flavohemoprotein</fullName>
        <ecNumber evidence="5">1.14.12.17</ecNumber>
    </recommendedName>
    <alternativeName>
        <fullName evidence="19">Flavohemoglobin</fullName>
    </alternativeName>
    <alternativeName>
        <fullName evidence="18">Hemoglobin-like protein</fullName>
    </alternativeName>
    <alternativeName>
        <fullName evidence="20">Nitric oxide dioxygenase</fullName>
    </alternativeName>
</protein>
<evidence type="ECO:0000256" key="3">
    <source>
        <dbReference type="ARBA" id="ARBA00006401"/>
    </source>
</evidence>
<dbReference type="PROSITE" id="PS01033">
    <property type="entry name" value="GLOBIN"/>
    <property type="match status" value="1"/>
</dbReference>
<dbReference type="PRINTS" id="PR00406">
    <property type="entry name" value="CYTB5RDTASE"/>
</dbReference>
<dbReference type="InterPro" id="IPR039261">
    <property type="entry name" value="FNR_nucleotide-bd"/>
</dbReference>
<keyword evidence="13" id="KW-0521">NADP</keyword>
<organism evidence="26 27">
    <name type="scientific">Salinisphaera orenii MK-B5</name>
    <dbReference type="NCBI Taxonomy" id="856730"/>
    <lineage>
        <taxon>Bacteria</taxon>
        <taxon>Pseudomonadati</taxon>
        <taxon>Pseudomonadota</taxon>
        <taxon>Gammaproteobacteria</taxon>
        <taxon>Salinisphaerales</taxon>
        <taxon>Salinisphaeraceae</taxon>
        <taxon>Salinisphaera</taxon>
    </lineage>
</organism>
<keyword evidence="27" id="KW-1185">Reference proteome</keyword>
<dbReference type="FunFam" id="2.40.30.10:FF:000034">
    <property type="entry name" value="Flavohemoprotein"/>
    <property type="match status" value="1"/>
</dbReference>
<evidence type="ECO:0000256" key="15">
    <source>
        <dbReference type="ARBA" id="ARBA00023004"/>
    </source>
</evidence>
<evidence type="ECO:0000256" key="16">
    <source>
        <dbReference type="ARBA" id="ARBA00023027"/>
    </source>
</evidence>
<keyword evidence="26" id="KW-0223">Dioxygenase</keyword>
<keyword evidence="11" id="KW-0479">Metal-binding</keyword>
<dbReference type="Gene3D" id="1.10.490.10">
    <property type="entry name" value="Globins"/>
    <property type="match status" value="1"/>
</dbReference>
<evidence type="ECO:0000256" key="2">
    <source>
        <dbReference type="ARBA" id="ARBA00001974"/>
    </source>
</evidence>
<accession>A0A423PT33</accession>
<gene>
    <name evidence="26" type="ORF">SAOR_05505</name>
</gene>
<evidence type="ECO:0000256" key="20">
    <source>
        <dbReference type="ARBA" id="ARBA00033187"/>
    </source>
</evidence>
<dbReference type="SUPFAM" id="SSF52343">
    <property type="entry name" value="Ferredoxin reductase-like, C-terminal NADP-linked domain"/>
    <property type="match status" value="1"/>
</dbReference>
<dbReference type="FunFam" id="1.10.490.10:FF:000003">
    <property type="entry name" value="Flavohemoprotein"/>
    <property type="match status" value="1"/>
</dbReference>
<dbReference type="AlphaFoldDB" id="A0A423PT33"/>
<name>A0A423PT33_9GAMM</name>
<comment type="function">
    <text evidence="17">Is involved in NO detoxification in an aerobic process, termed nitric oxide dioxygenase (NOD) reaction that utilizes O(2) and NAD(P)H to convert NO to nitrate, which protects the bacterium from various noxious nitrogen compounds. Therefore, plays a central role in the inducible response to nitrosative stress.</text>
</comment>
<evidence type="ECO:0000256" key="19">
    <source>
        <dbReference type="ARBA" id="ARBA00030929"/>
    </source>
</evidence>
<dbReference type="GO" id="GO:0071500">
    <property type="term" value="P:cellular response to nitrosative stress"/>
    <property type="evidence" value="ECO:0007669"/>
    <property type="project" value="TreeGrafter"/>
</dbReference>
<comment type="caution">
    <text evidence="26">The sequence shown here is derived from an EMBL/GenBank/DDBJ whole genome shotgun (WGS) entry which is preliminary data.</text>
</comment>
<evidence type="ECO:0000256" key="13">
    <source>
        <dbReference type="ARBA" id="ARBA00022857"/>
    </source>
</evidence>
<keyword evidence="10" id="KW-0285">Flavoprotein</keyword>
<feature type="domain" description="FAD-binding FR-type" evidence="25">
    <location>
        <begin position="151"/>
        <end position="262"/>
    </location>
</feature>
<dbReference type="InterPro" id="IPR008333">
    <property type="entry name" value="Cbr1-like_FAD-bd_dom"/>
</dbReference>
<evidence type="ECO:0000256" key="12">
    <source>
        <dbReference type="ARBA" id="ARBA00022827"/>
    </source>
</evidence>
<comment type="catalytic activity">
    <reaction evidence="22">
        <text>2 nitric oxide + NADPH + 2 O2 = 2 nitrate + NADP(+) + H(+)</text>
        <dbReference type="Rhea" id="RHEA:19465"/>
        <dbReference type="ChEBI" id="CHEBI:15378"/>
        <dbReference type="ChEBI" id="CHEBI:15379"/>
        <dbReference type="ChEBI" id="CHEBI:16480"/>
        <dbReference type="ChEBI" id="CHEBI:17632"/>
        <dbReference type="ChEBI" id="CHEBI:57783"/>
        <dbReference type="ChEBI" id="CHEBI:58349"/>
        <dbReference type="EC" id="1.14.12.17"/>
    </reaction>
</comment>
<dbReference type="EMBL" id="AYKH01000008">
    <property type="protein sequence ID" value="ROO28712.1"/>
    <property type="molecule type" value="Genomic_DNA"/>
</dbReference>
<evidence type="ECO:0000256" key="14">
    <source>
        <dbReference type="ARBA" id="ARBA00023002"/>
    </source>
</evidence>
<keyword evidence="7" id="KW-0216">Detoxification</keyword>
<dbReference type="Pfam" id="PF00175">
    <property type="entry name" value="NAD_binding_1"/>
    <property type="match status" value="1"/>
</dbReference>
<keyword evidence="12" id="KW-0274">FAD</keyword>
<dbReference type="PROSITE" id="PS51384">
    <property type="entry name" value="FAD_FR"/>
    <property type="match status" value="1"/>
</dbReference>
<evidence type="ECO:0000256" key="1">
    <source>
        <dbReference type="ARBA" id="ARBA00001970"/>
    </source>
</evidence>
<dbReference type="GO" id="GO:0005344">
    <property type="term" value="F:oxygen carrier activity"/>
    <property type="evidence" value="ECO:0007669"/>
    <property type="project" value="UniProtKB-KW"/>
</dbReference>
<dbReference type="InterPro" id="IPR012292">
    <property type="entry name" value="Globin/Proto"/>
</dbReference>
<evidence type="ECO:0000256" key="18">
    <source>
        <dbReference type="ARBA" id="ARBA00030024"/>
    </source>
</evidence>
<dbReference type="GO" id="GO:0046210">
    <property type="term" value="P:nitric oxide catabolic process"/>
    <property type="evidence" value="ECO:0007669"/>
    <property type="project" value="TreeGrafter"/>
</dbReference>
<dbReference type="GO" id="GO:0020037">
    <property type="term" value="F:heme binding"/>
    <property type="evidence" value="ECO:0007669"/>
    <property type="project" value="InterPro"/>
</dbReference>
<evidence type="ECO:0000256" key="22">
    <source>
        <dbReference type="ARBA" id="ARBA00049433"/>
    </source>
</evidence>
<evidence type="ECO:0000259" key="24">
    <source>
        <dbReference type="PROSITE" id="PS01033"/>
    </source>
</evidence>
<evidence type="ECO:0000256" key="9">
    <source>
        <dbReference type="ARBA" id="ARBA00022621"/>
    </source>
</evidence>
<dbReference type="SUPFAM" id="SSF46458">
    <property type="entry name" value="Globin-like"/>
    <property type="match status" value="1"/>
</dbReference>
<dbReference type="InterPro" id="IPR000971">
    <property type="entry name" value="Globin"/>
</dbReference>
<feature type="domain" description="Globin" evidence="24">
    <location>
        <begin position="1"/>
        <end position="138"/>
    </location>
</feature>
<dbReference type="SUPFAM" id="SSF63380">
    <property type="entry name" value="Riboflavin synthase domain-like"/>
    <property type="match status" value="1"/>
</dbReference>
<dbReference type="EC" id="1.14.12.17" evidence="5"/>
<evidence type="ECO:0000256" key="5">
    <source>
        <dbReference type="ARBA" id="ARBA00012229"/>
    </source>
</evidence>
<evidence type="ECO:0000313" key="26">
    <source>
        <dbReference type="EMBL" id="ROO28712.1"/>
    </source>
</evidence>
<keyword evidence="9 23" id="KW-0561">Oxygen transport</keyword>
<dbReference type="NCBIfam" id="NF009805">
    <property type="entry name" value="PRK13289.1"/>
    <property type="match status" value="1"/>
</dbReference>
<evidence type="ECO:0000256" key="7">
    <source>
        <dbReference type="ARBA" id="ARBA00022575"/>
    </source>
</evidence>
<proteinExistence type="inferred from homology"/>
<evidence type="ECO:0000256" key="8">
    <source>
        <dbReference type="ARBA" id="ARBA00022617"/>
    </source>
</evidence>
<dbReference type="InterPro" id="IPR009050">
    <property type="entry name" value="Globin-like_sf"/>
</dbReference>
<dbReference type="FunFam" id="3.40.50.80:FF:000010">
    <property type="entry name" value="Flavohemoprotein"/>
    <property type="match status" value="1"/>
</dbReference>
<keyword evidence="16" id="KW-0520">NAD</keyword>
<comment type="similarity">
    <text evidence="3">In the C-terminal section; belongs to the flavoprotein pyridine nucleotide cytochrome reductase family.</text>
</comment>
<comment type="catalytic activity">
    <reaction evidence="21">
        <text>2 nitric oxide + NADH + 2 O2 = 2 nitrate + NAD(+) + H(+)</text>
        <dbReference type="Rhea" id="RHEA:19469"/>
        <dbReference type="ChEBI" id="CHEBI:15378"/>
        <dbReference type="ChEBI" id="CHEBI:15379"/>
        <dbReference type="ChEBI" id="CHEBI:16480"/>
        <dbReference type="ChEBI" id="CHEBI:17632"/>
        <dbReference type="ChEBI" id="CHEBI:57540"/>
        <dbReference type="ChEBI" id="CHEBI:57945"/>
        <dbReference type="EC" id="1.14.12.17"/>
    </reaction>
</comment>
<dbReference type="RefSeq" id="WP_123630559.1">
    <property type="nucleotide sequence ID" value="NZ_AYKH01000008.1"/>
</dbReference>
<dbReference type="GO" id="GO:0071949">
    <property type="term" value="F:FAD binding"/>
    <property type="evidence" value="ECO:0007669"/>
    <property type="project" value="TreeGrafter"/>
</dbReference>
<dbReference type="GO" id="GO:0008941">
    <property type="term" value="F:nitric oxide dioxygenase NAD(P)H activity"/>
    <property type="evidence" value="ECO:0007669"/>
    <property type="project" value="UniProtKB-EC"/>
</dbReference>
<dbReference type="GO" id="GO:0019825">
    <property type="term" value="F:oxygen binding"/>
    <property type="evidence" value="ECO:0007669"/>
    <property type="project" value="InterPro"/>
</dbReference>
<dbReference type="GO" id="GO:0046872">
    <property type="term" value="F:metal ion binding"/>
    <property type="evidence" value="ECO:0007669"/>
    <property type="project" value="UniProtKB-KW"/>
</dbReference>
<dbReference type="PANTHER" id="PTHR43396">
    <property type="entry name" value="FLAVOHEMOPROTEIN"/>
    <property type="match status" value="1"/>
</dbReference>
<keyword evidence="23" id="KW-0813">Transport</keyword>
<comment type="similarity">
    <text evidence="4">Belongs to the globin family. Two-domain flavohemoproteins subfamily.</text>
</comment>
<dbReference type="InterPro" id="IPR001433">
    <property type="entry name" value="OxRdtase_FAD/NAD-bd"/>
</dbReference>
<keyword evidence="15" id="KW-0408">Iron</keyword>
<comment type="cofactor">
    <cofactor evidence="1">
        <name>heme b</name>
        <dbReference type="ChEBI" id="CHEBI:60344"/>
    </cofactor>
</comment>
<dbReference type="Gene3D" id="3.40.50.80">
    <property type="entry name" value="Nucleotide-binding domain of ferredoxin-NADP reductase (FNR) module"/>
    <property type="match status" value="1"/>
</dbReference>
<evidence type="ECO:0000256" key="17">
    <source>
        <dbReference type="ARBA" id="ARBA00025094"/>
    </source>
</evidence>
<dbReference type="Gene3D" id="2.40.30.10">
    <property type="entry name" value="Translation factors"/>
    <property type="match status" value="1"/>
</dbReference>
<keyword evidence="8 23" id="KW-0349">Heme</keyword>
<evidence type="ECO:0000256" key="21">
    <source>
        <dbReference type="ARBA" id="ARBA00048649"/>
    </source>
</evidence>
<evidence type="ECO:0000256" key="11">
    <source>
        <dbReference type="ARBA" id="ARBA00022723"/>
    </source>
</evidence>
<dbReference type="PRINTS" id="PR00371">
    <property type="entry name" value="FPNCR"/>
</dbReference>
<dbReference type="PANTHER" id="PTHR43396:SF3">
    <property type="entry name" value="FLAVOHEMOPROTEIN"/>
    <property type="match status" value="1"/>
</dbReference>